<feature type="signal peptide" evidence="3">
    <location>
        <begin position="1"/>
        <end position="24"/>
    </location>
</feature>
<evidence type="ECO:0000313" key="6">
    <source>
        <dbReference type="Proteomes" id="UP001215280"/>
    </source>
</evidence>
<evidence type="ECO:0000256" key="3">
    <source>
        <dbReference type="RuleBase" id="RU361235"/>
    </source>
</evidence>
<dbReference type="InterPro" id="IPR029058">
    <property type="entry name" value="AB_hydrolase_fold"/>
</dbReference>
<dbReference type="PANTHER" id="PTHR11559">
    <property type="entry name" value="CARBOXYLESTERASE"/>
    <property type="match status" value="1"/>
</dbReference>
<organism evidence="5 6">
    <name type="scientific">Mycena maculata</name>
    <dbReference type="NCBI Taxonomy" id="230809"/>
    <lineage>
        <taxon>Eukaryota</taxon>
        <taxon>Fungi</taxon>
        <taxon>Dikarya</taxon>
        <taxon>Basidiomycota</taxon>
        <taxon>Agaricomycotina</taxon>
        <taxon>Agaricomycetes</taxon>
        <taxon>Agaricomycetidae</taxon>
        <taxon>Agaricales</taxon>
        <taxon>Marasmiineae</taxon>
        <taxon>Mycenaceae</taxon>
        <taxon>Mycena</taxon>
    </lineage>
</organism>
<dbReference type="InterPro" id="IPR050309">
    <property type="entry name" value="Type-B_Carboxylest/Lipase"/>
</dbReference>
<evidence type="ECO:0000259" key="4">
    <source>
        <dbReference type="Pfam" id="PF00135"/>
    </source>
</evidence>
<name>A0AAD7JLM3_9AGAR</name>
<comment type="caution">
    <text evidence="5">The sequence shown here is derived from an EMBL/GenBank/DDBJ whole genome shotgun (WGS) entry which is preliminary data.</text>
</comment>
<dbReference type="InterPro" id="IPR002018">
    <property type="entry name" value="CarbesteraseB"/>
</dbReference>
<dbReference type="PROSITE" id="PS00941">
    <property type="entry name" value="CARBOXYLESTERASE_B_2"/>
    <property type="match status" value="1"/>
</dbReference>
<evidence type="ECO:0000256" key="1">
    <source>
        <dbReference type="ARBA" id="ARBA00005964"/>
    </source>
</evidence>
<comment type="similarity">
    <text evidence="1 3">Belongs to the type-B carboxylesterase/lipase family.</text>
</comment>
<keyword evidence="6" id="KW-1185">Reference proteome</keyword>
<dbReference type="Proteomes" id="UP001215280">
    <property type="component" value="Unassembled WGS sequence"/>
</dbReference>
<protein>
    <recommendedName>
        <fullName evidence="3">Carboxylic ester hydrolase</fullName>
        <ecNumber evidence="3">3.1.1.-</ecNumber>
    </recommendedName>
</protein>
<gene>
    <name evidence="5" type="ORF">DFH07DRAFT_810143</name>
</gene>
<proteinExistence type="inferred from homology"/>
<dbReference type="AlphaFoldDB" id="A0AAD7JLM3"/>
<keyword evidence="2 3" id="KW-0378">Hydrolase</keyword>
<accession>A0AAD7JLM3</accession>
<evidence type="ECO:0000313" key="5">
    <source>
        <dbReference type="EMBL" id="KAJ7765885.1"/>
    </source>
</evidence>
<dbReference type="EMBL" id="JARJLG010000034">
    <property type="protein sequence ID" value="KAJ7765885.1"/>
    <property type="molecule type" value="Genomic_DNA"/>
</dbReference>
<dbReference type="PROSITE" id="PS00122">
    <property type="entry name" value="CARBOXYLESTERASE_B_1"/>
    <property type="match status" value="1"/>
</dbReference>
<dbReference type="InterPro" id="IPR019826">
    <property type="entry name" value="Carboxylesterase_B_AS"/>
</dbReference>
<dbReference type="Pfam" id="PF00135">
    <property type="entry name" value="COesterase"/>
    <property type="match status" value="1"/>
</dbReference>
<keyword evidence="3" id="KW-0732">Signal</keyword>
<sequence length="560" mass="60330">MSAMYPFLLSTLLALNSTGGPLVALDYGVFEGATDGNLSTFLGVPFSQPAARFELPEVPTLLHGVQNATAFGAACPQQATDMPIPLPISYTAVSEDCLTLNVFTPSFAVPQLTGFESEHFSEGSQIEAPESKLPVFVWFYGGGFEIGASADSVVGPVVERSILTDQPVIIVTPNYRVSAFGFLAGAEAADAGITNLGLRDQIFALEWVQTHIAAFGGDPERVVIGGPSAGAISAALLLLDNKRFDQRALFRGAFMLSGAPPNTGTVAEGQSDYDGLVAANNCTESADTLECLKQVPFDDFMATVNHTTNLFSYSSANNIWRPRVDGDVVVHHPLVSVTRGLYAKIPIVIGTSDDEGTLFSLINTNITTNDEFVNYIHTNYLPRSTSEQIANISVLYPDDPAQGSPFDTGSANEYTPQFKRLSAFQGDYIFIGARRLFLESAAATQPAWSWVNKLRKSTPIMGSAHCGDLRLWFAGDESLNDTFAVDSMINFINTLDPNHSLRRTNASAVFWPTWDTPSENGSTSLLTLSDSGVDIVPEDFRVDAIRVLFELLLEAAEKSG</sequence>
<reference evidence="5" key="1">
    <citation type="submission" date="2023-03" db="EMBL/GenBank/DDBJ databases">
        <title>Massive genome expansion in bonnet fungi (Mycena s.s.) driven by repeated elements and novel gene families across ecological guilds.</title>
        <authorList>
            <consortium name="Lawrence Berkeley National Laboratory"/>
            <person name="Harder C.B."/>
            <person name="Miyauchi S."/>
            <person name="Viragh M."/>
            <person name="Kuo A."/>
            <person name="Thoen E."/>
            <person name="Andreopoulos B."/>
            <person name="Lu D."/>
            <person name="Skrede I."/>
            <person name="Drula E."/>
            <person name="Henrissat B."/>
            <person name="Morin E."/>
            <person name="Kohler A."/>
            <person name="Barry K."/>
            <person name="LaButti K."/>
            <person name="Morin E."/>
            <person name="Salamov A."/>
            <person name="Lipzen A."/>
            <person name="Mereny Z."/>
            <person name="Hegedus B."/>
            <person name="Baldrian P."/>
            <person name="Stursova M."/>
            <person name="Weitz H."/>
            <person name="Taylor A."/>
            <person name="Grigoriev I.V."/>
            <person name="Nagy L.G."/>
            <person name="Martin F."/>
            <person name="Kauserud H."/>
        </authorList>
    </citation>
    <scope>NUCLEOTIDE SEQUENCE</scope>
    <source>
        <strain evidence="5">CBHHK188m</strain>
    </source>
</reference>
<evidence type="ECO:0000256" key="2">
    <source>
        <dbReference type="ARBA" id="ARBA00022801"/>
    </source>
</evidence>
<dbReference type="Gene3D" id="3.40.50.1820">
    <property type="entry name" value="alpha/beta hydrolase"/>
    <property type="match status" value="1"/>
</dbReference>
<dbReference type="EC" id="3.1.1.-" evidence="3"/>
<dbReference type="GO" id="GO:0016787">
    <property type="term" value="F:hydrolase activity"/>
    <property type="evidence" value="ECO:0007669"/>
    <property type="project" value="UniProtKB-KW"/>
</dbReference>
<feature type="chain" id="PRO_5041782877" description="Carboxylic ester hydrolase" evidence="3">
    <location>
        <begin position="25"/>
        <end position="560"/>
    </location>
</feature>
<dbReference type="InterPro" id="IPR019819">
    <property type="entry name" value="Carboxylesterase_B_CS"/>
</dbReference>
<dbReference type="SUPFAM" id="SSF53474">
    <property type="entry name" value="alpha/beta-Hydrolases"/>
    <property type="match status" value="1"/>
</dbReference>
<feature type="domain" description="Carboxylesterase type B" evidence="4">
    <location>
        <begin position="21"/>
        <end position="516"/>
    </location>
</feature>